<accession>A0A2C9UQ14</accession>
<reference evidence="1" key="1">
    <citation type="submission" date="2016-02" db="EMBL/GenBank/DDBJ databases">
        <title>WGS assembly of Manihot esculenta.</title>
        <authorList>
            <person name="Bredeson J.V."/>
            <person name="Prochnik S.E."/>
            <person name="Lyons J.B."/>
            <person name="Schmutz J."/>
            <person name="Grimwood J."/>
            <person name="Vrebalov J."/>
            <person name="Bart R.S."/>
            <person name="Amuge T."/>
            <person name="Ferguson M.E."/>
            <person name="Green R."/>
            <person name="Putnam N."/>
            <person name="Stites J."/>
            <person name="Rounsley S."/>
            <person name="Rokhsar D.S."/>
        </authorList>
    </citation>
    <scope>NUCLEOTIDE SEQUENCE [LARGE SCALE GENOMIC DNA]</scope>
    <source>
        <tissue evidence="1">Leaf</tissue>
    </source>
</reference>
<proteinExistence type="predicted"/>
<gene>
    <name evidence="1" type="ORF">MANES_13G077800</name>
</gene>
<sequence>MLHWRLSSSIPHAWASLASHYLASLHSVIQTSRQRRLLYLACKIDFFSL</sequence>
<organism evidence="1">
    <name type="scientific">Manihot esculenta</name>
    <name type="common">Cassava</name>
    <name type="synonym">Jatropha manihot</name>
    <dbReference type="NCBI Taxonomy" id="3983"/>
    <lineage>
        <taxon>Eukaryota</taxon>
        <taxon>Viridiplantae</taxon>
        <taxon>Streptophyta</taxon>
        <taxon>Embryophyta</taxon>
        <taxon>Tracheophyta</taxon>
        <taxon>Spermatophyta</taxon>
        <taxon>Magnoliopsida</taxon>
        <taxon>eudicotyledons</taxon>
        <taxon>Gunneridae</taxon>
        <taxon>Pentapetalae</taxon>
        <taxon>rosids</taxon>
        <taxon>fabids</taxon>
        <taxon>Malpighiales</taxon>
        <taxon>Euphorbiaceae</taxon>
        <taxon>Crotonoideae</taxon>
        <taxon>Manihoteae</taxon>
        <taxon>Manihot</taxon>
    </lineage>
</organism>
<dbReference type="AlphaFoldDB" id="A0A2C9UQ14"/>
<evidence type="ECO:0000313" key="1">
    <source>
        <dbReference type="EMBL" id="OAY33216.1"/>
    </source>
</evidence>
<dbReference type="EMBL" id="CM004399">
    <property type="protein sequence ID" value="OAY33216.1"/>
    <property type="molecule type" value="Genomic_DNA"/>
</dbReference>
<protein>
    <submittedName>
        <fullName evidence="1">Uncharacterized protein</fullName>
    </submittedName>
</protein>
<name>A0A2C9UQ14_MANES</name>